<keyword evidence="1" id="KW-0472">Membrane</keyword>
<protein>
    <submittedName>
        <fullName evidence="2">Uncharacterized protein</fullName>
    </submittedName>
</protein>
<dbReference type="STRING" id="59919.PMM0997"/>
<sequence length="88" mass="9531">MLLNPFAPLALIKITSLKATTFFLLILLIKSNLLRLKGGLIGGLFALILISGILASTSIALGSLIYAYRVKNKTEEDNTVQDLETVNI</sequence>
<gene>
    <name evidence="2" type="ordered locus">PMM0997</name>
</gene>
<feature type="transmembrane region" description="Helical" evidence="1">
    <location>
        <begin position="41"/>
        <end position="68"/>
    </location>
</feature>
<dbReference type="AlphaFoldDB" id="Q7V185"/>
<evidence type="ECO:0000256" key="1">
    <source>
        <dbReference type="SAM" id="Phobius"/>
    </source>
</evidence>
<dbReference type="HOGENOM" id="CLU_173391_0_0_3"/>
<evidence type="ECO:0000313" key="3">
    <source>
        <dbReference type="Proteomes" id="UP000001026"/>
    </source>
</evidence>
<name>Q7V185_PROMP</name>
<dbReference type="RefSeq" id="WP_011132629.1">
    <property type="nucleotide sequence ID" value="NC_005072.1"/>
</dbReference>
<evidence type="ECO:0000313" key="2">
    <source>
        <dbReference type="EMBL" id="CAE19456.1"/>
    </source>
</evidence>
<dbReference type="Proteomes" id="UP000001026">
    <property type="component" value="Chromosome"/>
</dbReference>
<keyword evidence="1" id="KW-1133">Transmembrane helix</keyword>
<dbReference type="EMBL" id="BX548174">
    <property type="protein sequence ID" value="CAE19456.1"/>
    <property type="molecule type" value="Genomic_DNA"/>
</dbReference>
<accession>Q7V185</accession>
<dbReference type="KEGG" id="pmm:PMM0997"/>
<proteinExistence type="predicted"/>
<dbReference type="eggNOG" id="ENOG50320PW">
    <property type="taxonomic scope" value="Bacteria"/>
</dbReference>
<feature type="transmembrane region" description="Helical" evidence="1">
    <location>
        <begin position="6"/>
        <end position="29"/>
    </location>
</feature>
<organism evidence="2 3">
    <name type="scientific">Prochlorococcus marinus subsp. pastoris (strain CCMP1986 / NIES-2087 / MED4)</name>
    <dbReference type="NCBI Taxonomy" id="59919"/>
    <lineage>
        <taxon>Bacteria</taxon>
        <taxon>Bacillati</taxon>
        <taxon>Cyanobacteriota</taxon>
        <taxon>Cyanophyceae</taxon>
        <taxon>Synechococcales</taxon>
        <taxon>Prochlorococcaceae</taxon>
        <taxon>Prochlorococcus</taxon>
    </lineage>
</organism>
<reference evidence="2 3" key="1">
    <citation type="journal article" date="2003" name="Nature">
        <title>Genome divergence in two Prochlorococcus ecotypes reflects oceanic niche differentiation.</title>
        <authorList>
            <person name="Rocap G."/>
            <person name="Larimer F.W."/>
            <person name="Lamerdin J.E."/>
            <person name="Malfatti S."/>
            <person name="Chain P."/>
            <person name="Ahlgren N.A."/>
            <person name="Arellano A."/>
            <person name="Coleman M."/>
            <person name="Hauser L."/>
            <person name="Hess W.R."/>
            <person name="Johnson Z.I."/>
            <person name="Land M.L."/>
            <person name="Lindell D."/>
            <person name="Post A.F."/>
            <person name="Regala W."/>
            <person name="Shah M."/>
            <person name="Shaw S.L."/>
            <person name="Steglich C."/>
            <person name="Sullivan M.B."/>
            <person name="Ting C.S."/>
            <person name="Tolonen A."/>
            <person name="Webb E.A."/>
            <person name="Zinser E.R."/>
            <person name="Chisholm S.W."/>
        </authorList>
    </citation>
    <scope>NUCLEOTIDE SEQUENCE [LARGE SCALE GENOMIC DNA]</scope>
    <source>
        <strain evidence="3">CCMP1986 / NIES-2087 / MED4</strain>
    </source>
</reference>
<keyword evidence="1" id="KW-0812">Transmembrane</keyword>